<keyword evidence="3" id="KW-1185">Reference proteome</keyword>
<accession>C4R8C6</accession>
<evidence type="ECO:0000313" key="2">
    <source>
        <dbReference type="EMBL" id="CAY71851.1"/>
    </source>
</evidence>
<feature type="transmembrane region" description="Helical" evidence="1">
    <location>
        <begin position="26"/>
        <end position="43"/>
    </location>
</feature>
<dbReference type="InterPro" id="IPR035195">
    <property type="entry name" value="Emr1"/>
</dbReference>
<dbReference type="AlphaFoldDB" id="C4R8C6"/>
<reference evidence="2 3" key="1">
    <citation type="journal article" date="2009" name="Nat. Biotechnol.">
        <title>Genome sequence of the recombinant protein production host Pichia pastoris.</title>
        <authorList>
            <person name="De Schutter K."/>
            <person name="Lin Y.C."/>
            <person name="Tiels P."/>
            <person name="Van Hecke A."/>
            <person name="Glinka S."/>
            <person name="Weber-Lehmann J."/>
            <person name="Rouze P."/>
            <person name="Van de Peer Y."/>
            <person name="Callewaert N."/>
        </authorList>
    </citation>
    <scope>NUCLEOTIDE SEQUENCE [LARGE SCALE GENOMIC DNA]</scope>
    <source>
        <strain evidence="3">GS115 / ATCC 20864</strain>
    </source>
</reference>
<keyword evidence="1" id="KW-0472">Membrane</keyword>
<keyword evidence="1" id="KW-0812">Transmembrane</keyword>
<dbReference type="RefSeq" id="XP_002494030.1">
    <property type="nucleotide sequence ID" value="XM_002493985.1"/>
</dbReference>
<dbReference type="HOGENOM" id="CLU_196188_0_0_1"/>
<name>C4R8C6_KOMPG</name>
<protein>
    <submittedName>
        <fullName evidence="2">Uncharacterized protein</fullName>
    </submittedName>
</protein>
<dbReference type="EMBL" id="FN392322">
    <property type="protein sequence ID" value="CAY71851.1"/>
    <property type="molecule type" value="Genomic_DNA"/>
</dbReference>
<dbReference type="GeneID" id="8200856"/>
<dbReference type="Proteomes" id="UP000000314">
    <property type="component" value="Chromosome 4"/>
</dbReference>
<evidence type="ECO:0000256" key="1">
    <source>
        <dbReference type="SAM" id="Phobius"/>
    </source>
</evidence>
<gene>
    <name evidence="2" type="ordered locus">PAS_chr4_0591</name>
</gene>
<sequence>MSIPNLRKIVADLRTEEEERMYSRKAFYNFIGFVASCLAFTLISQRAAN</sequence>
<proteinExistence type="predicted"/>
<dbReference type="InParanoid" id="C4R8C6"/>
<dbReference type="OrthoDB" id="2122015at2759"/>
<dbReference type="GO" id="GO:0005739">
    <property type="term" value="C:mitochondrion"/>
    <property type="evidence" value="ECO:0007669"/>
    <property type="project" value="GOC"/>
</dbReference>
<dbReference type="eggNOG" id="ENOG502SE6C">
    <property type="taxonomic scope" value="Eukaryota"/>
</dbReference>
<evidence type="ECO:0000313" key="3">
    <source>
        <dbReference type="Proteomes" id="UP000000314"/>
    </source>
</evidence>
<dbReference type="KEGG" id="ppa:PAS_chr4_0591"/>
<dbReference type="Pfam" id="PF17237">
    <property type="entry name" value="Emr1"/>
    <property type="match status" value="1"/>
</dbReference>
<dbReference type="SMR" id="C4R8C6"/>
<organism evidence="2 3">
    <name type="scientific">Komagataella phaffii (strain GS115 / ATCC 20864)</name>
    <name type="common">Yeast</name>
    <name type="synonym">Pichia pastoris</name>
    <dbReference type="NCBI Taxonomy" id="644223"/>
    <lineage>
        <taxon>Eukaryota</taxon>
        <taxon>Fungi</taxon>
        <taxon>Dikarya</taxon>
        <taxon>Ascomycota</taxon>
        <taxon>Saccharomycotina</taxon>
        <taxon>Pichiomycetes</taxon>
        <taxon>Pichiales</taxon>
        <taxon>Pichiaceae</taxon>
        <taxon>Komagataella</taxon>
    </lineage>
</organism>
<keyword evidence="1" id="KW-1133">Transmembrane helix</keyword>
<dbReference type="GO" id="GO:0007008">
    <property type="term" value="P:outer mitochondrial membrane organization"/>
    <property type="evidence" value="ECO:0007669"/>
    <property type="project" value="InterPro"/>
</dbReference>